<evidence type="ECO:0000313" key="3">
    <source>
        <dbReference type="EMBL" id="MBB4041170.1"/>
    </source>
</evidence>
<sequence length="146" mass="15759">MLQRANLWAGGVLIFIGAAGILIGRTLPQGTLTRMGAGFMPFWLAVIVLIFGCIVLLEAVWNDERVSIPLHDLRPAFFVTLAIVAFAILIETAGFLISAFLVSMTATLASPGLTWRRNLVQSVLIALGSAVLFLGVLQINLPLFPR</sequence>
<dbReference type="InterPro" id="IPR009936">
    <property type="entry name" value="DUF1468"/>
</dbReference>
<dbReference type="RefSeq" id="WP_027316512.1">
    <property type="nucleotide sequence ID" value="NZ_JACIDC010000009.1"/>
</dbReference>
<evidence type="ECO:0000313" key="4">
    <source>
        <dbReference type="Proteomes" id="UP000519439"/>
    </source>
</evidence>
<dbReference type="EMBL" id="JACIDC010000009">
    <property type="protein sequence ID" value="MBB4041170.1"/>
    <property type="molecule type" value="Genomic_DNA"/>
</dbReference>
<dbReference type="Proteomes" id="UP000519439">
    <property type="component" value="Unassembled WGS sequence"/>
</dbReference>
<keyword evidence="1" id="KW-0812">Transmembrane</keyword>
<evidence type="ECO:0000259" key="2">
    <source>
        <dbReference type="Pfam" id="PF07331"/>
    </source>
</evidence>
<organism evidence="3 4">
    <name type="scientific">Microvirga flocculans</name>
    <dbReference type="NCBI Taxonomy" id="217168"/>
    <lineage>
        <taxon>Bacteria</taxon>
        <taxon>Pseudomonadati</taxon>
        <taxon>Pseudomonadota</taxon>
        <taxon>Alphaproteobacteria</taxon>
        <taxon>Hyphomicrobiales</taxon>
        <taxon>Methylobacteriaceae</taxon>
        <taxon>Microvirga</taxon>
    </lineage>
</organism>
<feature type="transmembrane region" description="Helical" evidence="1">
    <location>
        <begin position="123"/>
        <end position="144"/>
    </location>
</feature>
<comment type="caution">
    <text evidence="3">The sequence shown here is derived from an EMBL/GenBank/DDBJ whole genome shotgun (WGS) entry which is preliminary data.</text>
</comment>
<feature type="transmembrane region" description="Helical" evidence="1">
    <location>
        <begin position="36"/>
        <end position="57"/>
    </location>
</feature>
<feature type="transmembrane region" description="Helical" evidence="1">
    <location>
        <begin position="77"/>
        <end position="102"/>
    </location>
</feature>
<feature type="transmembrane region" description="Helical" evidence="1">
    <location>
        <begin position="6"/>
        <end position="24"/>
    </location>
</feature>
<protein>
    <recommendedName>
        <fullName evidence="2">DUF1468 domain-containing protein</fullName>
    </recommendedName>
</protein>
<feature type="domain" description="DUF1468" evidence="2">
    <location>
        <begin position="8"/>
        <end position="142"/>
    </location>
</feature>
<dbReference type="AlphaFoldDB" id="A0A7W6IHU4"/>
<gene>
    <name evidence="3" type="ORF">GGR34_002833</name>
</gene>
<keyword evidence="1" id="KW-0472">Membrane</keyword>
<keyword evidence="1" id="KW-1133">Transmembrane helix</keyword>
<reference evidence="3 4" key="1">
    <citation type="submission" date="2020-08" db="EMBL/GenBank/DDBJ databases">
        <title>Genomic Encyclopedia of Type Strains, Phase IV (KMG-IV): sequencing the most valuable type-strain genomes for metagenomic binning, comparative biology and taxonomic classification.</title>
        <authorList>
            <person name="Goeker M."/>
        </authorList>
    </citation>
    <scope>NUCLEOTIDE SEQUENCE [LARGE SCALE GENOMIC DNA]</scope>
    <source>
        <strain evidence="3 4">DSM 15743</strain>
    </source>
</reference>
<accession>A0A7W6IHU4</accession>
<proteinExistence type="predicted"/>
<dbReference type="Pfam" id="PF07331">
    <property type="entry name" value="TctB"/>
    <property type="match status" value="1"/>
</dbReference>
<keyword evidence="4" id="KW-1185">Reference proteome</keyword>
<evidence type="ECO:0000256" key="1">
    <source>
        <dbReference type="SAM" id="Phobius"/>
    </source>
</evidence>
<name>A0A7W6IHU4_9HYPH</name>